<dbReference type="Gene3D" id="3.40.50.300">
    <property type="entry name" value="P-loop containing nucleotide triphosphate hydrolases"/>
    <property type="match status" value="1"/>
</dbReference>
<keyword evidence="1" id="KW-0808">Transferase</keyword>
<feature type="disulfide bond" evidence="4">
    <location>
        <begin position="149"/>
        <end position="161"/>
    </location>
</feature>
<evidence type="ECO:0000313" key="7">
    <source>
        <dbReference type="Proteomes" id="UP001347796"/>
    </source>
</evidence>
<keyword evidence="2" id="KW-0325">Glycoprotein</keyword>
<feature type="binding site" evidence="3">
    <location>
        <begin position="166"/>
        <end position="170"/>
    </location>
    <ligand>
        <name>3'-phosphoadenylyl sulfate</name>
        <dbReference type="ChEBI" id="CHEBI:58339"/>
    </ligand>
</feature>
<evidence type="ECO:0000313" key="6">
    <source>
        <dbReference type="EMBL" id="KAK6170991.1"/>
    </source>
</evidence>
<dbReference type="GO" id="GO:0008467">
    <property type="term" value="F:[heparan sulfate]-glucosamine 3-sulfotransferase activity"/>
    <property type="evidence" value="ECO:0007669"/>
    <property type="project" value="TreeGrafter"/>
</dbReference>
<evidence type="ECO:0000256" key="3">
    <source>
        <dbReference type="PIRSR" id="PIRSR637359-2"/>
    </source>
</evidence>
<evidence type="ECO:0000256" key="1">
    <source>
        <dbReference type="ARBA" id="ARBA00022679"/>
    </source>
</evidence>
<feature type="binding site" evidence="3">
    <location>
        <position position="49"/>
    </location>
    <ligand>
        <name>3'-phosphoadenylyl sulfate</name>
        <dbReference type="ChEBI" id="CHEBI:58339"/>
    </ligand>
</feature>
<dbReference type="InterPro" id="IPR037359">
    <property type="entry name" value="NST/OST"/>
</dbReference>
<dbReference type="AlphaFoldDB" id="A0AAN8J891"/>
<comment type="caution">
    <text evidence="6">The sequence shown here is derived from an EMBL/GenBank/DDBJ whole genome shotgun (WGS) entry which is preliminary data.</text>
</comment>
<accession>A0AAN8J891</accession>
<name>A0AAN8J891_PATCE</name>
<dbReference type="Pfam" id="PF00685">
    <property type="entry name" value="Sulfotransfer_1"/>
    <property type="match status" value="1"/>
</dbReference>
<proteinExistence type="predicted"/>
<dbReference type="PANTHER" id="PTHR10605:SF72">
    <property type="entry name" value="HEPARAN SULFATE 3-O SULFOTRANSFERASE-B, ISOFORM A"/>
    <property type="match status" value="1"/>
</dbReference>
<evidence type="ECO:0000256" key="4">
    <source>
        <dbReference type="PIRSR" id="PIRSR637359-3"/>
    </source>
</evidence>
<sequence length="203" mass="23458">MPSTLDGQLTMEKTPSYFVTKEVPQRIYNMSKNIKLIVVVRDPVTRAISDYTQAATKRPAMKPFEKMAFIDNTSRIVDTKWAAVKIGVYAKHLEKWLKYFPLRQIHFVNGEQLIANPAGEMAKVQDFLGLKQIVTDKHFYLNETRGFPCLKKPEGSGRPHCLGKTKGRQHPNVDPHVLQRLRDFFKPFNAKFYQLTGQSFNWN</sequence>
<gene>
    <name evidence="6" type="ORF">SNE40_019261</name>
</gene>
<feature type="domain" description="Sulfotransferase" evidence="5">
    <location>
        <begin position="30"/>
        <end position="186"/>
    </location>
</feature>
<feature type="binding site" evidence="3">
    <location>
        <position position="41"/>
    </location>
    <ligand>
        <name>3'-phosphoadenylyl sulfate</name>
        <dbReference type="ChEBI" id="CHEBI:58339"/>
    </ligand>
</feature>
<reference evidence="6 7" key="1">
    <citation type="submission" date="2024-01" db="EMBL/GenBank/DDBJ databases">
        <title>The genome of the rayed Mediterranean limpet Patella caerulea (Linnaeus, 1758).</title>
        <authorList>
            <person name="Anh-Thu Weber A."/>
            <person name="Halstead-Nussloch G."/>
        </authorList>
    </citation>
    <scope>NUCLEOTIDE SEQUENCE [LARGE SCALE GENOMIC DNA]</scope>
    <source>
        <strain evidence="6">AATW-2023a</strain>
        <tissue evidence="6">Whole specimen</tissue>
    </source>
</reference>
<keyword evidence="4" id="KW-1015">Disulfide bond</keyword>
<dbReference type="InterPro" id="IPR027417">
    <property type="entry name" value="P-loop_NTPase"/>
</dbReference>
<protein>
    <recommendedName>
        <fullName evidence="5">Sulfotransferase domain-containing protein</fullName>
    </recommendedName>
</protein>
<dbReference type="InterPro" id="IPR000863">
    <property type="entry name" value="Sulfotransferase_dom"/>
</dbReference>
<dbReference type="EMBL" id="JAZGQO010000014">
    <property type="protein sequence ID" value="KAK6170991.1"/>
    <property type="molecule type" value="Genomic_DNA"/>
</dbReference>
<dbReference type="FunFam" id="3.40.50.300:FF:001224">
    <property type="entry name" value="Sulfotransferase"/>
    <property type="match status" value="1"/>
</dbReference>
<evidence type="ECO:0000256" key="2">
    <source>
        <dbReference type="ARBA" id="ARBA00023180"/>
    </source>
</evidence>
<keyword evidence="7" id="KW-1185">Reference proteome</keyword>
<evidence type="ECO:0000259" key="5">
    <source>
        <dbReference type="Pfam" id="PF00685"/>
    </source>
</evidence>
<dbReference type="SUPFAM" id="SSF52540">
    <property type="entry name" value="P-loop containing nucleoside triphosphate hydrolases"/>
    <property type="match status" value="1"/>
</dbReference>
<dbReference type="PANTHER" id="PTHR10605">
    <property type="entry name" value="HEPARAN SULFATE SULFOTRANSFERASE"/>
    <property type="match status" value="1"/>
</dbReference>
<dbReference type="Proteomes" id="UP001347796">
    <property type="component" value="Unassembled WGS sequence"/>
</dbReference>
<organism evidence="6 7">
    <name type="scientific">Patella caerulea</name>
    <name type="common">Rayed Mediterranean limpet</name>
    <dbReference type="NCBI Taxonomy" id="87958"/>
    <lineage>
        <taxon>Eukaryota</taxon>
        <taxon>Metazoa</taxon>
        <taxon>Spiralia</taxon>
        <taxon>Lophotrochozoa</taxon>
        <taxon>Mollusca</taxon>
        <taxon>Gastropoda</taxon>
        <taxon>Patellogastropoda</taxon>
        <taxon>Patelloidea</taxon>
        <taxon>Patellidae</taxon>
        <taxon>Patella</taxon>
    </lineage>
</organism>